<proteinExistence type="inferred from homology"/>
<dbReference type="OrthoDB" id="61116at2759"/>
<feature type="region of interest" description="Disordered" evidence="2">
    <location>
        <begin position="450"/>
        <end position="491"/>
    </location>
</feature>
<dbReference type="STRING" id="1126212.K2S9S1"/>
<name>K2S9S1_MACPH</name>
<comment type="caution">
    <text evidence="3">The sequence shown here is derived from an EMBL/GenBank/DDBJ whole genome shotgun (WGS) entry which is preliminary data.</text>
</comment>
<organism evidence="3 4">
    <name type="scientific">Macrophomina phaseolina (strain MS6)</name>
    <name type="common">Charcoal rot fungus</name>
    <dbReference type="NCBI Taxonomy" id="1126212"/>
    <lineage>
        <taxon>Eukaryota</taxon>
        <taxon>Fungi</taxon>
        <taxon>Dikarya</taxon>
        <taxon>Ascomycota</taxon>
        <taxon>Pezizomycotina</taxon>
        <taxon>Dothideomycetes</taxon>
        <taxon>Dothideomycetes incertae sedis</taxon>
        <taxon>Botryosphaeriales</taxon>
        <taxon>Botryosphaeriaceae</taxon>
        <taxon>Macrophomina</taxon>
    </lineage>
</organism>
<dbReference type="Proteomes" id="UP000007129">
    <property type="component" value="Unassembled WGS sequence"/>
</dbReference>
<sequence>MEYILWHNADWTRFVIDIPDSISAAQVIRGQPVAYQLLSCPPQKKEWGNNEKASVTNFSVKAQGRHDDVAKVICEAHGEMKNAMQGRKWCNDRFLGRRANYKLLDLLLQNLVDGHQYTQTIEIQEPVEPNTADVQVRITPAFQAWRPTVRVINDCKTRGLSMITNNHVNADLTRLLSTTSEPKEVFKRLFYNPNPHAVKLTIELRPNDQEYIAIPHPHFWIPPRATFLLSDCCEGDLFHQSVKEMHKKYGHAQLFDLVLMDPPWPNKSAENSGNYKTFRFVEDMRQMWSAMSLEQYIAPGGIVAVWITNRELVRDEVLGPGGLFARWGVCLIEEWYYLKTTKTGDELCDLRDQFRKPYETLLVGKKTNPRLTNSIKTRVFAGVPDLHSRKPVVKEMLELIIGKEDGQYAALEIFARACTSGWMSWGNEVIKHNWERCWVKKVTDERREQIAEEKKTRAEAKKRGENKETKSIDFSTQSVKAGEKRKASDLE</sequence>
<dbReference type="EMBL" id="AHHD01000165">
    <property type="protein sequence ID" value="EKG19184.1"/>
    <property type="molecule type" value="Genomic_DNA"/>
</dbReference>
<evidence type="ECO:0000313" key="4">
    <source>
        <dbReference type="Proteomes" id="UP000007129"/>
    </source>
</evidence>
<dbReference type="GO" id="GO:0005634">
    <property type="term" value="C:nucleus"/>
    <property type="evidence" value="ECO:0007669"/>
    <property type="project" value="TreeGrafter"/>
</dbReference>
<evidence type="ECO:0000256" key="2">
    <source>
        <dbReference type="SAM" id="MobiDB-lite"/>
    </source>
</evidence>
<dbReference type="SUPFAM" id="SSF53335">
    <property type="entry name" value="S-adenosyl-L-methionine-dependent methyltransferases"/>
    <property type="match status" value="1"/>
</dbReference>
<dbReference type="PROSITE" id="PS51143">
    <property type="entry name" value="MT_A70"/>
    <property type="match status" value="1"/>
</dbReference>
<dbReference type="HOGENOM" id="CLU_027091_4_1_1"/>
<dbReference type="InParanoid" id="K2S9S1"/>
<protein>
    <submittedName>
        <fullName evidence="3">MT-A70 domain-containing protein</fullName>
    </submittedName>
</protein>
<feature type="compositionally biased region" description="Basic and acidic residues" evidence="2">
    <location>
        <begin position="481"/>
        <end position="491"/>
    </location>
</feature>
<dbReference type="eggNOG" id="KOG2356">
    <property type="taxonomic scope" value="Eukaryota"/>
</dbReference>
<dbReference type="Gene3D" id="3.40.50.150">
    <property type="entry name" value="Vaccinia Virus protein VP39"/>
    <property type="match status" value="1"/>
</dbReference>
<dbReference type="AlphaFoldDB" id="K2S9S1"/>
<dbReference type="Pfam" id="PF05063">
    <property type="entry name" value="MT-A70"/>
    <property type="match status" value="1"/>
</dbReference>
<gene>
    <name evidence="3" type="ORF">MPH_03554</name>
</gene>
<dbReference type="GO" id="GO:0008168">
    <property type="term" value="F:methyltransferase activity"/>
    <property type="evidence" value="ECO:0007669"/>
    <property type="project" value="TreeGrafter"/>
</dbReference>
<dbReference type="PANTHER" id="PTHR12829">
    <property type="entry name" value="N6-ADENOSINE-METHYLTRANSFERASE"/>
    <property type="match status" value="1"/>
</dbReference>
<dbReference type="InterPro" id="IPR029063">
    <property type="entry name" value="SAM-dependent_MTases_sf"/>
</dbReference>
<dbReference type="InterPro" id="IPR007757">
    <property type="entry name" value="MT-A70-like"/>
</dbReference>
<evidence type="ECO:0000313" key="3">
    <source>
        <dbReference type="EMBL" id="EKG19184.1"/>
    </source>
</evidence>
<feature type="compositionally biased region" description="Basic and acidic residues" evidence="2">
    <location>
        <begin position="450"/>
        <end position="471"/>
    </location>
</feature>
<dbReference type="PANTHER" id="PTHR12829:SF4">
    <property type="entry name" value="N(6)-ADENINE-SPECIFIC METHYLTRANSFERASE METTL4"/>
    <property type="match status" value="1"/>
</dbReference>
<reference evidence="3 4" key="1">
    <citation type="journal article" date="2012" name="BMC Genomics">
        <title>Tools to kill: Genome of one of the most destructive plant pathogenic fungi Macrophomina phaseolina.</title>
        <authorList>
            <person name="Islam M.S."/>
            <person name="Haque M.S."/>
            <person name="Islam M.M."/>
            <person name="Emdad E.M."/>
            <person name="Halim A."/>
            <person name="Hossen Q.M.M."/>
            <person name="Hossain M.Z."/>
            <person name="Ahmed B."/>
            <person name="Rahim S."/>
            <person name="Rahman M.S."/>
            <person name="Alam M.M."/>
            <person name="Hou S."/>
            <person name="Wan X."/>
            <person name="Saito J.A."/>
            <person name="Alam M."/>
        </authorList>
    </citation>
    <scope>NUCLEOTIDE SEQUENCE [LARGE SCALE GENOMIC DNA]</scope>
    <source>
        <strain evidence="3 4">MS6</strain>
    </source>
</reference>
<comment type="similarity">
    <text evidence="1">Belongs to the MT-A70-like family.</text>
</comment>
<evidence type="ECO:0000256" key="1">
    <source>
        <dbReference type="PROSITE-ProRule" id="PRU00489"/>
    </source>
</evidence>
<accession>K2S9S1</accession>
<dbReference type="VEuPathDB" id="FungiDB:MPH_03554"/>